<organism evidence="2 3">
    <name type="scientific">Flavobacterium pygoscelis</name>
    <dbReference type="NCBI Taxonomy" id="2893176"/>
    <lineage>
        <taxon>Bacteria</taxon>
        <taxon>Pseudomonadati</taxon>
        <taxon>Bacteroidota</taxon>
        <taxon>Flavobacteriia</taxon>
        <taxon>Flavobacteriales</taxon>
        <taxon>Flavobacteriaceae</taxon>
        <taxon>Flavobacterium</taxon>
    </lineage>
</organism>
<dbReference type="PANTHER" id="PTHR30437:SF6">
    <property type="entry name" value="TRANSCRIPTION ELONGATION FACTOR GREB"/>
    <property type="match status" value="1"/>
</dbReference>
<name>A0A9X1XU69_9FLAO</name>
<evidence type="ECO:0000313" key="2">
    <source>
        <dbReference type="EMBL" id="MCK8143297.1"/>
    </source>
</evidence>
<gene>
    <name evidence="2" type="ORF">MW871_15510</name>
</gene>
<dbReference type="InterPro" id="IPR036953">
    <property type="entry name" value="GreA/GreB_C_sf"/>
</dbReference>
<evidence type="ECO:0000259" key="1">
    <source>
        <dbReference type="Pfam" id="PF01272"/>
    </source>
</evidence>
<dbReference type="EMBL" id="JALNUB010000016">
    <property type="protein sequence ID" value="MCK8143297.1"/>
    <property type="molecule type" value="Genomic_DNA"/>
</dbReference>
<dbReference type="GO" id="GO:0006354">
    <property type="term" value="P:DNA-templated transcription elongation"/>
    <property type="evidence" value="ECO:0007669"/>
    <property type="project" value="TreeGrafter"/>
</dbReference>
<dbReference type="SUPFAM" id="SSF54534">
    <property type="entry name" value="FKBP-like"/>
    <property type="match status" value="1"/>
</dbReference>
<dbReference type="GO" id="GO:0003746">
    <property type="term" value="F:translation elongation factor activity"/>
    <property type="evidence" value="ECO:0007669"/>
    <property type="project" value="UniProtKB-KW"/>
</dbReference>
<dbReference type="GO" id="GO:0003677">
    <property type="term" value="F:DNA binding"/>
    <property type="evidence" value="ECO:0007669"/>
    <property type="project" value="InterPro"/>
</dbReference>
<dbReference type="InterPro" id="IPR001437">
    <property type="entry name" value="Tscrpt_elong_fac_GreA/B_C"/>
</dbReference>
<dbReference type="AlphaFoldDB" id="A0A9X1XU69"/>
<dbReference type="InterPro" id="IPR023459">
    <property type="entry name" value="Tscrpt_elong_fac_GreA/B_fam"/>
</dbReference>
<dbReference type="PANTHER" id="PTHR30437">
    <property type="entry name" value="TRANSCRIPTION ELONGATION FACTOR GREA"/>
    <property type="match status" value="1"/>
</dbReference>
<dbReference type="GO" id="GO:0070063">
    <property type="term" value="F:RNA polymerase binding"/>
    <property type="evidence" value="ECO:0007669"/>
    <property type="project" value="InterPro"/>
</dbReference>
<evidence type="ECO:0000313" key="3">
    <source>
        <dbReference type="Proteomes" id="UP001139260"/>
    </source>
</evidence>
<feature type="domain" description="Transcription elongation factor GreA/GreB C-terminal" evidence="1">
    <location>
        <begin position="90"/>
        <end position="166"/>
    </location>
</feature>
<dbReference type="RefSeq" id="WP_248429314.1">
    <property type="nucleotide sequence ID" value="NZ_JALNUB010000016.1"/>
</dbReference>
<protein>
    <submittedName>
        <fullName evidence="2">GreA/GreB family elongation factor</fullName>
    </submittedName>
</protein>
<reference evidence="2" key="1">
    <citation type="submission" date="2022-04" db="EMBL/GenBank/DDBJ databases">
        <title>Flavobacterium pygoscelis sp. nov. isolated from Chinstrap chick (Pygoscelis antarcticus).</title>
        <authorList>
            <person name="Irgang R."/>
            <person name="Poblete-Morales M."/>
            <person name="Avendano-Herrera R."/>
        </authorList>
    </citation>
    <scope>NUCLEOTIDE SEQUENCE</scope>
    <source>
        <strain evidence="2">I-SCBP12n</strain>
    </source>
</reference>
<dbReference type="GO" id="GO:0032784">
    <property type="term" value="P:regulation of DNA-templated transcription elongation"/>
    <property type="evidence" value="ECO:0007669"/>
    <property type="project" value="InterPro"/>
</dbReference>
<keyword evidence="3" id="KW-1185">Reference proteome</keyword>
<sequence length="166" mass="18844">MSRGFVRESDQEELPIVPPRADLPLGLVNYVTNIGYEELLLERDNMIYERDNLFIPDENEKRITINFINAKLNLLSNRISTAKIVIPSKQPKSKVCFGAEVFFSVDLDPQINNYKIVGVDEANIAKGKIAFNSPVAKIMIDKKVGDIAILKLENTEKTFKIISIRY</sequence>
<accession>A0A9X1XU69</accession>
<dbReference type="Proteomes" id="UP001139260">
    <property type="component" value="Unassembled WGS sequence"/>
</dbReference>
<keyword evidence="2" id="KW-0648">Protein biosynthesis</keyword>
<keyword evidence="2" id="KW-0251">Elongation factor</keyword>
<dbReference type="Pfam" id="PF01272">
    <property type="entry name" value="GreA_GreB"/>
    <property type="match status" value="1"/>
</dbReference>
<proteinExistence type="predicted"/>
<comment type="caution">
    <text evidence="2">The sequence shown here is derived from an EMBL/GenBank/DDBJ whole genome shotgun (WGS) entry which is preliminary data.</text>
</comment>
<dbReference type="Gene3D" id="3.10.50.30">
    <property type="entry name" value="Transcription elongation factor, GreA/GreB, C-terminal domain"/>
    <property type="match status" value="1"/>
</dbReference>